<proteinExistence type="inferred from homology"/>
<protein>
    <submittedName>
        <fullName evidence="8">RNA polymerase sigma-70 factor, ECF subfamily</fullName>
    </submittedName>
</protein>
<dbReference type="NCBIfam" id="TIGR02937">
    <property type="entry name" value="sigma70-ECF"/>
    <property type="match status" value="1"/>
</dbReference>
<dbReference type="InterPro" id="IPR013249">
    <property type="entry name" value="RNA_pol_sigma70_r4_t2"/>
</dbReference>
<dbReference type="PANTHER" id="PTHR30173:SF43">
    <property type="entry name" value="ECF RNA POLYMERASE SIGMA FACTOR SIGI-RELATED"/>
    <property type="match status" value="1"/>
</dbReference>
<reference evidence="8 9" key="1">
    <citation type="submission" date="2017-04" db="EMBL/GenBank/DDBJ databases">
        <authorList>
            <person name="Afonso C.L."/>
            <person name="Miller P.J."/>
            <person name="Scott M.A."/>
            <person name="Spackman E."/>
            <person name="Goraichik I."/>
            <person name="Dimitrov K.M."/>
            <person name="Suarez D.L."/>
            <person name="Swayne D.E."/>
        </authorList>
    </citation>
    <scope>NUCLEOTIDE SEQUENCE [LARGE SCALE GENOMIC DNA]</scope>
    <source>
        <strain evidence="8 9">DSM 43828</strain>
    </source>
</reference>
<dbReference type="Gene3D" id="3.10.450.50">
    <property type="match status" value="1"/>
</dbReference>
<dbReference type="InterPro" id="IPR013324">
    <property type="entry name" value="RNA_pol_sigma_r3/r4-like"/>
</dbReference>
<evidence type="ECO:0000256" key="1">
    <source>
        <dbReference type="ARBA" id="ARBA00010641"/>
    </source>
</evidence>
<evidence type="ECO:0000256" key="5">
    <source>
        <dbReference type="ARBA" id="ARBA00023163"/>
    </source>
</evidence>
<dbReference type="InterPro" id="IPR032710">
    <property type="entry name" value="NTF2-like_dom_sf"/>
</dbReference>
<dbReference type="InterPro" id="IPR052704">
    <property type="entry name" value="ECF_Sigma-70_Domain"/>
</dbReference>
<dbReference type="GO" id="GO:0006352">
    <property type="term" value="P:DNA-templated transcription initiation"/>
    <property type="evidence" value="ECO:0007669"/>
    <property type="project" value="InterPro"/>
</dbReference>
<keyword evidence="5" id="KW-0804">Transcription</keyword>
<name>A0A1Y5XPN7_KIBAR</name>
<dbReference type="InterPro" id="IPR014284">
    <property type="entry name" value="RNA_pol_sigma-70_dom"/>
</dbReference>
<dbReference type="PANTHER" id="PTHR30173">
    <property type="entry name" value="SIGMA 19 FACTOR"/>
    <property type="match status" value="1"/>
</dbReference>
<evidence type="ECO:0000259" key="6">
    <source>
        <dbReference type="Pfam" id="PF04542"/>
    </source>
</evidence>
<dbReference type="Pfam" id="PF04542">
    <property type="entry name" value="Sigma70_r2"/>
    <property type="match status" value="1"/>
</dbReference>
<dbReference type="Gene3D" id="1.10.10.10">
    <property type="entry name" value="Winged helix-like DNA-binding domain superfamily/Winged helix DNA-binding domain"/>
    <property type="match status" value="1"/>
</dbReference>
<evidence type="ECO:0000259" key="7">
    <source>
        <dbReference type="Pfam" id="PF08281"/>
    </source>
</evidence>
<keyword evidence="3" id="KW-0805">Transcription regulation</keyword>
<evidence type="ECO:0000256" key="2">
    <source>
        <dbReference type="ARBA" id="ARBA00011344"/>
    </source>
</evidence>
<dbReference type="InterPro" id="IPR007627">
    <property type="entry name" value="RNA_pol_sigma70_r2"/>
</dbReference>
<feature type="domain" description="RNA polymerase sigma-70 region 2" evidence="6">
    <location>
        <begin position="8"/>
        <end position="72"/>
    </location>
</feature>
<comment type="similarity">
    <text evidence="1">Belongs to the sigma-70 factor family. ECF subfamily.</text>
</comment>
<dbReference type="Pfam" id="PF08281">
    <property type="entry name" value="Sigma70_r4_2"/>
    <property type="match status" value="1"/>
</dbReference>
<accession>A0A1Y5XPN7</accession>
<organism evidence="8 9">
    <name type="scientific">Kibdelosporangium aridum</name>
    <dbReference type="NCBI Taxonomy" id="2030"/>
    <lineage>
        <taxon>Bacteria</taxon>
        <taxon>Bacillati</taxon>
        <taxon>Actinomycetota</taxon>
        <taxon>Actinomycetes</taxon>
        <taxon>Pseudonocardiales</taxon>
        <taxon>Pseudonocardiaceae</taxon>
        <taxon>Kibdelosporangium</taxon>
    </lineage>
</organism>
<gene>
    <name evidence="8" type="ORF">SAMN05661093_04115</name>
</gene>
<keyword evidence="9" id="KW-1185">Reference proteome</keyword>
<dbReference type="InterPro" id="IPR036388">
    <property type="entry name" value="WH-like_DNA-bd_sf"/>
</dbReference>
<dbReference type="SUPFAM" id="SSF88659">
    <property type="entry name" value="Sigma3 and sigma4 domains of RNA polymerase sigma factors"/>
    <property type="match status" value="1"/>
</dbReference>
<sequence length="283" mass="30524">MTTVDAELFEQHRTRLRAVAYRMLGSAAEADDAAQDAWLRASRADTTEVENLGAWLTTVVARVCLNMLRSREQRREDPFEIDVVASENPEQEAELVDSVGVAMLVVLDTLAPAERVAFVLHDMFAVPFDEIAPMIEKSTAATRQLASRARKRVKGAEHKPDLVRQREVADAYLAATRGGDFEALMTLLDPDVVLRADATALPMGRSVVIKGAAPVAKRAMASASRAMFAGVALVNGAPGLVMAVGGKLAVVLAFTYVDGVISEIDVIGHVDRLRTVDVAVMDI</sequence>
<comment type="subunit">
    <text evidence="2">Interacts transiently with the RNA polymerase catalytic core formed by RpoA, RpoB, RpoC and RpoZ (2 alpha, 1 beta, 1 beta' and 1 omega subunit) to form the RNA polymerase holoenzyme that can initiate transcription.</text>
</comment>
<evidence type="ECO:0000313" key="8">
    <source>
        <dbReference type="EMBL" id="SMD06598.1"/>
    </source>
</evidence>
<keyword evidence="4" id="KW-0731">Sigma factor</keyword>
<dbReference type="Gene3D" id="1.10.1740.10">
    <property type="match status" value="1"/>
</dbReference>
<evidence type="ECO:0000256" key="4">
    <source>
        <dbReference type="ARBA" id="ARBA00023082"/>
    </source>
</evidence>
<evidence type="ECO:0000256" key="3">
    <source>
        <dbReference type="ARBA" id="ARBA00023015"/>
    </source>
</evidence>
<dbReference type="GO" id="GO:0003677">
    <property type="term" value="F:DNA binding"/>
    <property type="evidence" value="ECO:0007669"/>
    <property type="project" value="InterPro"/>
</dbReference>
<dbReference type="SUPFAM" id="SSF88946">
    <property type="entry name" value="Sigma2 domain of RNA polymerase sigma factors"/>
    <property type="match status" value="1"/>
</dbReference>
<dbReference type="InterPro" id="IPR013325">
    <property type="entry name" value="RNA_pol_sigma_r2"/>
</dbReference>
<feature type="domain" description="RNA polymerase sigma factor 70 region 4 type 2" evidence="7">
    <location>
        <begin position="104"/>
        <end position="152"/>
    </location>
</feature>
<dbReference type="GO" id="GO:0016987">
    <property type="term" value="F:sigma factor activity"/>
    <property type="evidence" value="ECO:0007669"/>
    <property type="project" value="UniProtKB-KW"/>
</dbReference>
<dbReference type="AlphaFoldDB" id="A0A1Y5XPN7"/>
<dbReference type="SUPFAM" id="SSF54427">
    <property type="entry name" value="NTF2-like"/>
    <property type="match status" value="1"/>
</dbReference>
<dbReference type="EMBL" id="FWXV01000003">
    <property type="protein sequence ID" value="SMD06598.1"/>
    <property type="molecule type" value="Genomic_DNA"/>
</dbReference>
<evidence type="ECO:0000313" key="9">
    <source>
        <dbReference type="Proteomes" id="UP000192674"/>
    </source>
</evidence>
<dbReference type="Proteomes" id="UP000192674">
    <property type="component" value="Unassembled WGS sequence"/>
</dbReference>